<protein>
    <submittedName>
        <fullName evidence="2">Nuclear transport factor 2 family protein</fullName>
    </submittedName>
</protein>
<sequence length="151" mass="17677">MMMTEYEKACDTLNKFMQYMLEKDMESWTELWDEHAVLEFPYAPEGFPERIEGKAAIYDYIKDFPDNIHISAFTAPTVYRLADTNTIIAEFQCEGYAIATGLPYRQTYISVIETKDGSILHYKDYWNPLVVNKTFGETIETFIQTEEDEKC</sequence>
<evidence type="ECO:0000313" key="3">
    <source>
        <dbReference type="Proteomes" id="UP001075387"/>
    </source>
</evidence>
<dbReference type="InterPro" id="IPR037401">
    <property type="entry name" value="SnoaL-like"/>
</dbReference>
<evidence type="ECO:0000259" key="1">
    <source>
        <dbReference type="Pfam" id="PF12680"/>
    </source>
</evidence>
<dbReference type="Pfam" id="PF12680">
    <property type="entry name" value="SnoaL_2"/>
    <property type="match status" value="1"/>
</dbReference>
<dbReference type="AlphaFoldDB" id="A0AAP3CSP6"/>
<organism evidence="2 3">
    <name type="scientific">Bacillus mojavensis</name>
    <dbReference type="NCBI Taxonomy" id="72360"/>
    <lineage>
        <taxon>Bacteria</taxon>
        <taxon>Bacillati</taxon>
        <taxon>Bacillota</taxon>
        <taxon>Bacilli</taxon>
        <taxon>Bacillales</taxon>
        <taxon>Bacillaceae</taxon>
        <taxon>Bacillus</taxon>
    </lineage>
</organism>
<proteinExistence type="predicted"/>
<evidence type="ECO:0000313" key="2">
    <source>
        <dbReference type="EMBL" id="MCY8510419.1"/>
    </source>
</evidence>
<name>A0AAP3CSP6_BACMO</name>
<dbReference type="EMBL" id="JALAQA010000006">
    <property type="protein sequence ID" value="MCY8510419.1"/>
    <property type="molecule type" value="Genomic_DNA"/>
</dbReference>
<reference evidence="2" key="1">
    <citation type="submission" date="2022-02" db="EMBL/GenBank/DDBJ databases">
        <title>Crop Bioprotection Bacillus Genome Sequencing.</title>
        <authorList>
            <person name="Dunlap C."/>
        </authorList>
    </citation>
    <scope>NUCLEOTIDE SEQUENCE</scope>
    <source>
        <strain evidence="2">CK3O2B-54A</strain>
    </source>
</reference>
<dbReference type="RefSeq" id="WP_268446553.1">
    <property type="nucleotide sequence ID" value="NZ_JALAQA010000006.1"/>
</dbReference>
<dbReference type="SUPFAM" id="SSF54427">
    <property type="entry name" value="NTF2-like"/>
    <property type="match status" value="1"/>
</dbReference>
<dbReference type="InterPro" id="IPR032710">
    <property type="entry name" value="NTF2-like_dom_sf"/>
</dbReference>
<gene>
    <name evidence="2" type="ORF">MOD07_12750</name>
</gene>
<dbReference type="Gene3D" id="3.10.450.50">
    <property type="match status" value="1"/>
</dbReference>
<dbReference type="Proteomes" id="UP001075387">
    <property type="component" value="Unassembled WGS sequence"/>
</dbReference>
<comment type="caution">
    <text evidence="2">The sequence shown here is derived from an EMBL/GenBank/DDBJ whole genome shotgun (WGS) entry which is preliminary data.</text>
</comment>
<accession>A0AAP3CSP6</accession>
<feature type="domain" description="SnoaL-like" evidence="1">
    <location>
        <begin position="15"/>
        <end position="121"/>
    </location>
</feature>